<sequence length="73" mass="9275">MVRHYLINTLVNWRESLRINDIHKAYNEIKFVMKYVHGMTKTETIEMIRLYYDMEYKWYEHRHPKLRELLGEW</sequence>
<evidence type="ECO:0000313" key="2">
    <source>
        <dbReference type="Proteomes" id="UP000295285"/>
    </source>
</evidence>
<proteinExistence type="predicted"/>
<dbReference type="EMBL" id="SMDG01000001">
    <property type="protein sequence ID" value="TCW59670.1"/>
    <property type="molecule type" value="Genomic_DNA"/>
</dbReference>
<accession>A0A4V2WE57</accession>
<protein>
    <submittedName>
        <fullName evidence="1">Uncharacterized protein</fullName>
    </submittedName>
</protein>
<dbReference type="AlphaFoldDB" id="A0A4V2WE57"/>
<comment type="caution">
    <text evidence="1">The sequence shown here is derived from an EMBL/GenBank/DDBJ whole genome shotgun (WGS) entry which is preliminary data.</text>
</comment>
<dbReference type="RefSeq" id="WP_131931465.1">
    <property type="nucleotide sequence ID" value="NZ_SMDF01000001.1"/>
</dbReference>
<name>A0A4V2WE57_BACTU</name>
<gene>
    <name evidence="1" type="ORF">EC910_101300</name>
</gene>
<evidence type="ECO:0000313" key="1">
    <source>
        <dbReference type="EMBL" id="TCW59670.1"/>
    </source>
</evidence>
<dbReference type="Proteomes" id="UP000295285">
    <property type="component" value="Unassembled WGS sequence"/>
</dbReference>
<organism evidence="1 2">
    <name type="scientific">Bacillus thuringiensis</name>
    <dbReference type="NCBI Taxonomy" id="1428"/>
    <lineage>
        <taxon>Bacteria</taxon>
        <taxon>Bacillati</taxon>
        <taxon>Bacillota</taxon>
        <taxon>Bacilli</taxon>
        <taxon>Bacillales</taxon>
        <taxon>Bacillaceae</taxon>
        <taxon>Bacillus</taxon>
        <taxon>Bacillus cereus group</taxon>
    </lineage>
</organism>
<reference evidence="1 2" key="1">
    <citation type="submission" date="2019-03" db="EMBL/GenBank/DDBJ databases">
        <title>Above-ground endophytic microbial communities from plants in different locations in the United States.</title>
        <authorList>
            <person name="Frank C."/>
        </authorList>
    </citation>
    <scope>NUCLEOTIDE SEQUENCE [LARGE SCALE GENOMIC DNA]</scope>
    <source>
        <strain evidence="1 2">LP_2_YM</strain>
    </source>
</reference>